<evidence type="ECO:0000313" key="3">
    <source>
        <dbReference type="Proteomes" id="UP000066737"/>
    </source>
</evidence>
<name>A0A0U5H1N4_9EURY</name>
<keyword evidence="1" id="KW-0812">Transmembrane</keyword>
<evidence type="ECO:0000313" key="2">
    <source>
        <dbReference type="EMBL" id="CQH58852.1"/>
    </source>
</evidence>
<keyword evidence="1" id="KW-1133">Transmembrane helix</keyword>
<dbReference type="Pfam" id="PF09997">
    <property type="entry name" value="DUF2238"/>
    <property type="match status" value="1"/>
</dbReference>
<feature type="transmembrane region" description="Helical" evidence="1">
    <location>
        <begin position="69"/>
        <end position="90"/>
    </location>
</feature>
<keyword evidence="1" id="KW-0472">Membrane</keyword>
<gene>
    <name evidence="2" type="ORF">HHUB_2843</name>
</gene>
<dbReference type="STRING" id="1407499.HHUB_2843"/>
<proteinExistence type="predicted"/>
<protein>
    <submittedName>
        <fullName evidence="2">Uncharacterized protein</fullName>
    </submittedName>
</protein>
<dbReference type="OrthoDB" id="313603at2157"/>
<evidence type="ECO:0000256" key="1">
    <source>
        <dbReference type="SAM" id="Phobius"/>
    </source>
</evidence>
<accession>A0A0U5H1N4</accession>
<reference evidence="3" key="1">
    <citation type="journal article" date="2016" name="Environ. Microbiol.">
        <title>The complete genome of a viable archaeum isolated from 123-million-year-old rock salt.</title>
        <authorList>
            <person name="Jaakkola S.T."/>
            <person name="Pfeiffer F."/>
            <person name="Ravantti J.J."/>
            <person name="Guo Q."/>
            <person name="Liu Y."/>
            <person name="Chen X."/>
            <person name="Ma H."/>
            <person name="Yang C."/>
            <person name="Oksanen H.M."/>
            <person name="Bamford D.H."/>
        </authorList>
    </citation>
    <scope>NUCLEOTIDE SEQUENCE</scope>
    <source>
        <strain evidence="3">JI20-1</strain>
    </source>
</reference>
<feature type="transmembrane region" description="Helical" evidence="1">
    <location>
        <begin position="21"/>
        <end position="49"/>
    </location>
</feature>
<dbReference type="RefSeq" id="WP_059057249.1">
    <property type="nucleotide sequence ID" value="NZ_LN831302.1"/>
</dbReference>
<dbReference type="EMBL" id="LN831302">
    <property type="protein sequence ID" value="CQH58852.1"/>
    <property type="molecule type" value="Genomic_DNA"/>
</dbReference>
<sequence length="221" mass="23748">MKLRDRLGVSERRQRQATRGMQLALVAFTAVGVLTWNVAVAVNAAAALAVTHLPAVLERDYSIPMDAGLTLWITTAVFLHVLGTLGVPGVTQKFYGPNPPIWWDHLTHFLSSTVVAAAGYATVRALDEHHDDVAFPPKFTFVFVVLFVMALGVLWEILEYAAWTLGDAVGATVLTIYGVDDVALDLVFNTVGAVVVGVWGTAYLGDVTDAVRANIEAAADE</sequence>
<keyword evidence="3" id="KW-1185">Reference proteome</keyword>
<dbReference type="GeneID" id="26659473"/>
<dbReference type="AlphaFoldDB" id="A0A0U5H1N4"/>
<dbReference type="Proteomes" id="UP000066737">
    <property type="component" value="Chromosome I"/>
</dbReference>
<dbReference type="KEGG" id="hhb:Hhub_2843"/>
<organism evidence="2 3">
    <name type="scientific">Halobacterium hubeiense</name>
    <dbReference type="NCBI Taxonomy" id="1407499"/>
    <lineage>
        <taxon>Archaea</taxon>
        <taxon>Methanobacteriati</taxon>
        <taxon>Methanobacteriota</taxon>
        <taxon>Stenosarchaea group</taxon>
        <taxon>Halobacteria</taxon>
        <taxon>Halobacteriales</taxon>
        <taxon>Halobacteriaceae</taxon>
        <taxon>Halobacterium</taxon>
    </lineage>
</organism>
<feature type="transmembrane region" description="Helical" evidence="1">
    <location>
        <begin position="141"/>
        <end position="158"/>
    </location>
</feature>
<dbReference type="InterPro" id="IPR014509">
    <property type="entry name" value="YjdF-like"/>
</dbReference>